<name>A0A246BMN3_9DEIO</name>
<proteinExistence type="predicted"/>
<reference evidence="1 2" key="1">
    <citation type="submission" date="2017-05" db="EMBL/GenBank/DDBJ databases">
        <title>De novo genome assembly of Deniococcus indicus strain DR1.</title>
        <authorList>
            <person name="Chauhan D."/>
            <person name="Yennamalli R.M."/>
            <person name="Priyadarshini R."/>
        </authorList>
    </citation>
    <scope>NUCLEOTIDE SEQUENCE [LARGE SCALE GENOMIC DNA]</scope>
    <source>
        <strain evidence="1 2">DR1</strain>
    </source>
</reference>
<dbReference type="AlphaFoldDB" id="A0A246BMN3"/>
<protein>
    <submittedName>
        <fullName evidence="1">Uncharacterized protein</fullName>
    </submittedName>
</protein>
<dbReference type="EMBL" id="NHMK01000010">
    <property type="protein sequence ID" value="OWL96936.1"/>
    <property type="molecule type" value="Genomic_DNA"/>
</dbReference>
<comment type="caution">
    <text evidence="1">The sequence shown here is derived from an EMBL/GenBank/DDBJ whole genome shotgun (WGS) entry which is preliminary data.</text>
</comment>
<evidence type="ECO:0000313" key="1">
    <source>
        <dbReference type="EMBL" id="OWL96936.1"/>
    </source>
</evidence>
<gene>
    <name evidence="1" type="ORF">CBQ26_08105</name>
</gene>
<organism evidence="1 2">
    <name type="scientific">Deinococcus indicus</name>
    <dbReference type="NCBI Taxonomy" id="223556"/>
    <lineage>
        <taxon>Bacteria</taxon>
        <taxon>Thermotogati</taxon>
        <taxon>Deinococcota</taxon>
        <taxon>Deinococci</taxon>
        <taxon>Deinococcales</taxon>
        <taxon>Deinococcaceae</taxon>
        <taxon>Deinococcus</taxon>
    </lineage>
</organism>
<evidence type="ECO:0000313" key="2">
    <source>
        <dbReference type="Proteomes" id="UP000197208"/>
    </source>
</evidence>
<dbReference type="Proteomes" id="UP000197208">
    <property type="component" value="Unassembled WGS sequence"/>
</dbReference>
<accession>A0A246BMN3</accession>
<dbReference type="RefSeq" id="WP_088248133.1">
    <property type="nucleotide sequence ID" value="NZ_NHMK01000010.1"/>
</dbReference>
<sequence length="124" mass="13633">MPIAFSNPDATRLPPGEGAGADYRLVGSPQLLSGSEVIFLTEREGRAWQRRRLKAQRRARQALDQNRSAAQHVGQPDRLGMKARLMRPCGVPLVVRVTHLHDLRLLTGPAGGPVPEPLTAEEDR</sequence>
<keyword evidence="2" id="KW-1185">Reference proteome</keyword>